<dbReference type="EMBL" id="GEZM01022990">
    <property type="protein sequence ID" value="JAV88624.1"/>
    <property type="molecule type" value="Transcribed_RNA"/>
</dbReference>
<evidence type="ECO:0000259" key="2">
    <source>
        <dbReference type="Pfam" id="PF13843"/>
    </source>
</evidence>
<evidence type="ECO:0000313" key="5">
    <source>
        <dbReference type="Proteomes" id="UP000327044"/>
    </source>
</evidence>
<dbReference type="PANTHER" id="PTHR46599">
    <property type="entry name" value="PIGGYBAC TRANSPOSABLE ELEMENT-DERIVED PROTEIN 4"/>
    <property type="match status" value="1"/>
</dbReference>
<accession>A0A1Y1MSE2</accession>
<protein>
    <recommendedName>
        <fullName evidence="2">PiggyBac transposable element-derived protein domain-containing protein</fullName>
    </recommendedName>
</protein>
<feature type="region of interest" description="Disordered" evidence="1">
    <location>
        <begin position="16"/>
        <end position="68"/>
    </location>
</feature>
<dbReference type="Pfam" id="PF13843">
    <property type="entry name" value="DDE_Tnp_1_7"/>
    <property type="match status" value="1"/>
</dbReference>
<evidence type="ECO:0000256" key="1">
    <source>
        <dbReference type="SAM" id="MobiDB-lite"/>
    </source>
</evidence>
<reference evidence="4" key="3">
    <citation type="submission" date="2019-08" db="EMBL/GenBank/DDBJ databases">
        <authorList>
            <consortium name="Photinus pyralis genome working group"/>
            <person name="Fallon T.R."/>
            <person name="Sander Lower S.E."/>
            <person name="Weng J.-K."/>
        </authorList>
    </citation>
    <scope>NUCLEOTIDE SEQUENCE</scope>
    <source>
        <strain evidence="4">1611_PpyrPB1</strain>
        <tissue evidence="4">Whole body</tissue>
    </source>
</reference>
<organism evidence="3">
    <name type="scientific">Photinus pyralis</name>
    <name type="common">Common eastern firefly</name>
    <name type="synonym">Lampyris pyralis</name>
    <dbReference type="NCBI Taxonomy" id="7054"/>
    <lineage>
        <taxon>Eukaryota</taxon>
        <taxon>Metazoa</taxon>
        <taxon>Ecdysozoa</taxon>
        <taxon>Arthropoda</taxon>
        <taxon>Hexapoda</taxon>
        <taxon>Insecta</taxon>
        <taxon>Pterygota</taxon>
        <taxon>Neoptera</taxon>
        <taxon>Endopterygota</taxon>
        <taxon>Coleoptera</taxon>
        <taxon>Polyphaga</taxon>
        <taxon>Elateriformia</taxon>
        <taxon>Elateroidea</taxon>
        <taxon>Lampyridae</taxon>
        <taxon>Lampyrinae</taxon>
        <taxon>Photinus</taxon>
    </lineage>
</organism>
<gene>
    <name evidence="4" type="ORF">PPYR_00776</name>
</gene>
<sequence>MDPKEEARLLQIWQELEEEDRIENEVPEEQLDDEESDEDCIEIDNDHQTDSEVSADESDTDSITHSPGGLSYIGKDNVTLWRKHQNPRRGRIRQCNIIRESPGVTALAKDATDPYQTWKLFFTDDILELIVSCTNKYLTAIRPNYSRERDVLDTNVDEVKALFGLLYIAGVLKSRHTNLKDMWATDKTAPEIFRMVMSKNRFYLLLRALRFDDLATRDERKQLDKLAPIRTIFEMFLQQCKSCYKAGPNCTIDEMLEGFRGRCSFRQYIPSKPNKYGIKIFSLVDSSSYYTMNMEIYAGKQPLGPFQIDNSASSVVTRLVQPISKSGRNITCDNWFTSVPLALDLLRNHRLTLVGTLRKNKAQIPPQFIETKSRPLYSSMFGFGQDSLLVSYVPKKNKNVLLLSTFHDDDVVDETTAEDCKPAVITFYNKNKAGVDVVDQLKSLYSVARITCRWPMTVFFSLLNIAGINGYIIHRSNNVTTVDSRRMYLKALADQLIHPHLYHRVKLQLPYLLGLQIRDYLNIPVVNVPLQENNSEEQRPKCGFCPRKKNRNTRAKCAQCSTPICREHTSTVCIRCAQNAEEEDE</sequence>
<evidence type="ECO:0000313" key="4">
    <source>
        <dbReference type="EMBL" id="KAB0803806.1"/>
    </source>
</evidence>
<name>A0A1Y1MSE2_PHOPY</name>
<dbReference type="PANTHER" id="PTHR46599:SF6">
    <property type="entry name" value="DUAL SPECIFICITY PHOSPHATASE 26"/>
    <property type="match status" value="1"/>
</dbReference>
<dbReference type="InterPro" id="IPR029526">
    <property type="entry name" value="PGBD"/>
</dbReference>
<feature type="compositionally biased region" description="Acidic residues" evidence="1">
    <location>
        <begin position="16"/>
        <end position="43"/>
    </location>
</feature>
<evidence type="ECO:0000313" key="3">
    <source>
        <dbReference type="EMBL" id="JAV88624.1"/>
    </source>
</evidence>
<dbReference type="Proteomes" id="UP000327044">
    <property type="component" value="Unassembled WGS sequence"/>
</dbReference>
<proteinExistence type="predicted"/>
<dbReference type="OrthoDB" id="6077919at2759"/>
<dbReference type="InParanoid" id="A0A1Y1MSE2"/>
<dbReference type="EMBL" id="VVIM01000001">
    <property type="protein sequence ID" value="KAB0803806.1"/>
    <property type="molecule type" value="Genomic_DNA"/>
</dbReference>
<keyword evidence="5" id="KW-1185">Reference proteome</keyword>
<reference evidence="4 5" key="2">
    <citation type="journal article" date="2018" name="Elife">
        <title>Firefly genomes illuminate parallel origins of bioluminescence in beetles.</title>
        <authorList>
            <person name="Fallon T.R."/>
            <person name="Lower S.E."/>
            <person name="Chang C.H."/>
            <person name="Bessho-Uehara M."/>
            <person name="Martin G.J."/>
            <person name="Bewick A.J."/>
            <person name="Behringer M."/>
            <person name="Debat H.J."/>
            <person name="Wong I."/>
            <person name="Day J.C."/>
            <person name="Suvorov A."/>
            <person name="Silva C.J."/>
            <person name="Stanger-Hall K.F."/>
            <person name="Hall D.W."/>
            <person name="Schmitz R.J."/>
            <person name="Nelson D.R."/>
            <person name="Lewis S.M."/>
            <person name="Shigenobu S."/>
            <person name="Bybee S.M."/>
            <person name="Larracuente A.M."/>
            <person name="Oba Y."/>
            <person name="Weng J.K."/>
        </authorList>
    </citation>
    <scope>NUCLEOTIDE SEQUENCE [LARGE SCALE GENOMIC DNA]</scope>
    <source>
        <strain evidence="4">1611_PpyrPB1</strain>
        <tissue evidence="4">Whole body</tissue>
    </source>
</reference>
<feature type="domain" description="PiggyBac transposable element-derived protein" evidence="2">
    <location>
        <begin position="113"/>
        <end position="471"/>
    </location>
</feature>
<reference evidence="3" key="1">
    <citation type="journal article" date="2016" name="Sci. Rep.">
        <title>Molecular characterization of firefly nuptial gifts: a multi-omics approach sheds light on postcopulatory sexual selection.</title>
        <authorList>
            <person name="Al-Wathiqui N."/>
            <person name="Fallon T.R."/>
            <person name="South A."/>
            <person name="Weng J.K."/>
            <person name="Lewis S.M."/>
        </authorList>
    </citation>
    <scope>NUCLEOTIDE SEQUENCE</scope>
</reference>
<dbReference type="EMBL" id="GEZM01022989">
    <property type="protein sequence ID" value="JAV88625.1"/>
    <property type="molecule type" value="Transcribed_RNA"/>
</dbReference>
<dbReference type="AlphaFoldDB" id="A0A1Y1MSE2"/>